<feature type="transmembrane region" description="Helical" evidence="2">
    <location>
        <begin position="32"/>
        <end position="58"/>
    </location>
</feature>
<organism evidence="3 4">
    <name type="scientific">Orchesella cincta</name>
    <name type="common">Springtail</name>
    <name type="synonym">Podura cincta</name>
    <dbReference type="NCBI Taxonomy" id="48709"/>
    <lineage>
        <taxon>Eukaryota</taxon>
        <taxon>Metazoa</taxon>
        <taxon>Ecdysozoa</taxon>
        <taxon>Arthropoda</taxon>
        <taxon>Hexapoda</taxon>
        <taxon>Collembola</taxon>
        <taxon>Entomobryomorpha</taxon>
        <taxon>Entomobryoidea</taxon>
        <taxon>Orchesellidae</taxon>
        <taxon>Orchesellinae</taxon>
        <taxon>Orchesella</taxon>
    </lineage>
</organism>
<dbReference type="AlphaFoldDB" id="A0A1D2NA32"/>
<reference evidence="3 4" key="1">
    <citation type="journal article" date="2016" name="Genome Biol. Evol.">
        <title>Gene Family Evolution Reflects Adaptation to Soil Environmental Stressors in the Genome of the Collembolan Orchesella cincta.</title>
        <authorList>
            <person name="Faddeeva-Vakhrusheva A."/>
            <person name="Derks M.F."/>
            <person name="Anvar S.Y."/>
            <person name="Agamennone V."/>
            <person name="Suring W."/>
            <person name="Smit S."/>
            <person name="van Straalen N.M."/>
            <person name="Roelofs D."/>
        </authorList>
    </citation>
    <scope>NUCLEOTIDE SEQUENCE [LARGE SCALE GENOMIC DNA]</scope>
    <source>
        <tissue evidence="3">Mixed pool</tissue>
    </source>
</reference>
<evidence type="ECO:0000256" key="2">
    <source>
        <dbReference type="SAM" id="Phobius"/>
    </source>
</evidence>
<evidence type="ECO:0000313" key="3">
    <source>
        <dbReference type="EMBL" id="ODN02113.1"/>
    </source>
</evidence>
<name>A0A1D2NA32_ORCCI</name>
<accession>A0A1D2NA32</accession>
<dbReference type="Proteomes" id="UP000094527">
    <property type="component" value="Unassembled WGS sequence"/>
</dbReference>
<keyword evidence="2" id="KW-0472">Membrane</keyword>
<keyword evidence="2" id="KW-1133">Transmembrane helix</keyword>
<gene>
    <name evidence="3" type="ORF">Ocin01_04588</name>
</gene>
<feature type="non-terminal residue" evidence="3">
    <location>
        <position position="210"/>
    </location>
</feature>
<protein>
    <submittedName>
        <fullName evidence="3">Uncharacterized protein</fullName>
    </submittedName>
</protein>
<dbReference type="EMBL" id="LJIJ01000125">
    <property type="protein sequence ID" value="ODN02113.1"/>
    <property type="molecule type" value="Genomic_DNA"/>
</dbReference>
<sequence length="210" mass="23562">MATEATRRRRNTSQSSDSSFKNGWDYFVTIKWLVLALIISLGCVYLLDLVGTVTSSLLKKNGFDRNKKSDMYFGNDGDAESTKSFPWGAKGVQNSGEVSKELRIWLEENDLLMFSDYFKRIGVVTLVSVTQLDQLTHELGIDIASLASSNNNAGDQPAVSHLSPVSSEELPPINLSGQDRERLRRAAHILRQRLILRLWLDDHGLMDYAP</sequence>
<keyword evidence="4" id="KW-1185">Reference proteome</keyword>
<feature type="region of interest" description="Disordered" evidence="1">
    <location>
        <begin position="153"/>
        <end position="174"/>
    </location>
</feature>
<evidence type="ECO:0000256" key="1">
    <source>
        <dbReference type="SAM" id="MobiDB-lite"/>
    </source>
</evidence>
<comment type="caution">
    <text evidence="3">The sequence shown here is derived from an EMBL/GenBank/DDBJ whole genome shotgun (WGS) entry which is preliminary data.</text>
</comment>
<keyword evidence="2" id="KW-0812">Transmembrane</keyword>
<evidence type="ECO:0000313" key="4">
    <source>
        <dbReference type="Proteomes" id="UP000094527"/>
    </source>
</evidence>
<proteinExistence type="predicted"/>